<sequence>MEEKQVPHHRLSVAVLVAIAIVVGVKLSRDQVPITVSDTFKTYAKFAAVIKNETQVIASASESIFAHQTLVVVSPSLKAIVVSLMGTNSTGDVLEDAQILLIQFPNPTANDLIAVVNRTATISEIDRIRMFKAFPDGQQVAMVHRGFYGEWLAVKPMLLPALGGAMAVVGAADAVLEGLAPAGRIRIITFGQPRVGNPAFRDLVNGMNGDGLASWGFNHISKEYFVTKVACYELATTVNGKVWRRHGCMNQPIELPNLIVVTNWKKAHLCYLGLRIPLLQSSSFCST</sequence>
<keyword evidence="3" id="KW-1185">Reference proteome</keyword>
<dbReference type="OrthoDB" id="2123913at2759"/>
<name>A0A1Y2CW08_9FUNG</name>
<dbReference type="SUPFAM" id="SSF53474">
    <property type="entry name" value="alpha/beta-Hydrolases"/>
    <property type="match status" value="1"/>
</dbReference>
<dbReference type="PANTHER" id="PTHR45856">
    <property type="entry name" value="ALPHA/BETA-HYDROLASES SUPERFAMILY PROTEIN"/>
    <property type="match status" value="1"/>
</dbReference>
<proteinExistence type="predicted"/>
<organism evidence="2 3">
    <name type="scientific">Rhizoclosmatium globosum</name>
    <dbReference type="NCBI Taxonomy" id="329046"/>
    <lineage>
        <taxon>Eukaryota</taxon>
        <taxon>Fungi</taxon>
        <taxon>Fungi incertae sedis</taxon>
        <taxon>Chytridiomycota</taxon>
        <taxon>Chytridiomycota incertae sedis</taxon>
        <taxon>Chytridiomycetes</taxon>
        <taxon>Chytridiales</taxon>
        <taxon>Chytriomycetaceae</taxon>
        <taxon>Rhizoclosmatium</taxon>
    </lineage>
</organism>
<dbReference type="GO" id="GO:0016787">
    <property type="term" value="F:hydrolase activity"/>
    <property type="evidence" value="ECO:0007669"/>
    <property type="project" value="UniProtKB-KW"/>
</dbReference>
<evidence type="ECO:0000259" key="1">
    <source>
        <dbReference type="Pfam" id="PF01764"/>
    </source>
</evidence>
<evidence type="ECO:0000313" key="3">
    <source>
        <dbReference type="Proteomes" id="UP000193642"/>
    </source>
</evidence>
<dbReference type="EMBL" id="MCGO01000005">
    <property type="protein sequence ID" value="ORY51228.1"/>
    <property type="molecule type" value="Genomic_DNA"/>
</dbReference>
<feature type="domain" description="Fungal lipase-type" evidence="1">
    <location>
        <begin position="162"/>
        <end position="205"/>
    </location>
</feature>
<evidence type="ECO:0000313" key="2">
    <source>
        <dbReference type="EMBL" id="ORY51228.1"/>
    </source>
</evidence>
<dbReference type="Gene3D" id="3.40.50.1820">
    <property type="entry name" value="alpha/beta hydrolase"/>
    <property type="match status" value="2"/>
</dbReference>
<dbReference type="InterPro" id="IPR002921">
    <property type="entry name" value="Fungal_lipase-type"/>
</dbReference>
<dbReference type="PANTHER" id="PTHR45856:SF24">
    <property type="entry name" value="FUNGAL LIPASE-LIKE DOMAIN-CONTAINING PROTEIN"/>
    <property type="match status" value="1"/>
</dbReference>
<dbReference type="GO" id="GO:0006629">
    <property type="term" value="P:lipid metabolic process"/>
    <property type="evidence" value="ECO:0007669"/>
    <property type="project" value="InterPro"/>
</dbReference>
<protein>
    <submittedName>
        <fullName evidence="2">Alpha/beta-hydrolase</fullName>
    </submittedName>
</protein>
<dbReference type="InterPro" id="IPR051218">
    <property type="entry name" value="Sec_MonoDiacylglyc_Lipase"/>
</dbReference>
<comment type="caution">
    <text evidence="2">The sequence shown here is derived from an EMBL/GenBank/DDBJ whole genome shotgun (WGS) entry which is preliminary data.</text>
</comment>
<accession>A0A1Y2CW08</accession>
<dbReference type="CDD" id="cd00519">
    <property type="entry name" value="Lipase_3"/>
    <property type="match status" value="1"/>
</dbReference>
<reference evidence="2 3" key="1">
    <citation type="submission" date="2016-07" db="EMBL/GenBank/DDBJ databases">
        <title>Pervasive Adenine N6-methylation of Active Genes in Fungi.</title>
        <authorList>
            <consortium name="DOE Joint Genome Institute"/>
            <person name="Mondo S.J."/>
            <person name="Dannebaum R.O."/>
            <person name="Kuo R.C."/>
            <person name="Labutti K."/>
            <person name="Haridas S."/>
            <person name="Kuo A."/>
            <person name="Salamov A."/>
            <person name="Ahrendt S.R."/>
            <person name="Lipzen A."/>
            <person name="Sullivan W."/>
            <person name="Andreopoulos W.B."/>
            <person name="Clum A."/>
            <person name="Lindquist E."/>
            <person name="Daum C."/>
            <person name="Ramamoorthy G.K."/>
            <person name="Gryganskyi A."/>
            <person name="Culley D."/>
            <person name="Magnuson J.K."/>
            <person name="James T.Y."/>
            <person name="O'Malley M.A."/>
            <person name="Stajich J.E."/>
            <person name="Spatafora J.W."/>
            <person name="Visel A."/>
            <person name="Grigoriev I.V."/>
        </authorList>
    </citation>
    <scope>NUCLEOTIDE SEQUENCE [LARGE SCALE GENOMIC DNA]</scope>
    <source>
        <strain evidence="2 3">JEL800</strain>
    </source>
</reference>
<dbReference type="AlphaFoldDB" id="A0A1Y2CW08"/>
<dbReference type="Proteomes" id="UP000193642">
    <property type="component" value="Unassembled WGS sequence"/>
</dbReference>
<gene>
    <name evidence="2" type="ORF">BCR33DRAFT_712339</name>
</gene>
<dbReference type="Pfam" id="PF01764">
    <property type="entry name" value="Lipase_3"/>
    <property type="match status" value="1"/>
</dbReference>
<keyword evidence="2" id="KW-0378">Hydrolase</keyword>
<dbReference type="InterPro" id="IPR029058">
    <property type="entry name" value="AB_hydrolase_fold"/>
</dbReference>